<keyword evidence="2" id="KW-1185">Reference proteome</keyword>
<dbReference type="InterPro" id="IPR005361">
    <property type="entry name" value="UPF0158"/>
</dbReference>
<dbReference type="EMBL" id="CABIKM010000020">
    <property type="protein sequence ID" value="VUZ84888.1"/>
    <property type="molecule type" value="Genomic_DNA"/>
</dbReference>
<evidence type="ECO:0000313" key="1">
    <source>
        <dbReference type="EMBL" id="VUZ84888.1"/>
    </source>
</evidence>
<name>A0A564ZK15_9BACT</name>
<dbReference type="Pfam" id="PF03682">
    <property type="entry name" value="UPF0158"/>
    <property type="match status" value="1"/>
</dbReference>
<evidence type="ECO:0000313" key="2">
    <source>
        <dbReference type="Proteomes" id="UP000334340"/>
    </source>
</evidence>
<accession>A0A564ZK15</accession>
<proteinExistence type="predicted"/>
<sequence>MEHRAYVSLDSGKIYWMSELNPIEEEEIPDDLETADRYLEIPHKHDMDLGQRLVFRFVEARLPHQCNRVSDIFRHRGAYGRFKELLATEGCLDEWYAFEAEATEQALTAWCRANDIQLVEGEAQQST</sequence>
<dbReference type="AlphaFoldDB" id="A0A564ZK15"/>
<gene>
    <name evidence="1" type="ORF">MELA_01263</name>
</gene>
<dbReference type="Proteomes" id="UP000334340">
    <property type="component" value="Unassembled WGS sequence"/>
</dbReference>
<reference evidence="1 2" key="1">
    <citation type="submission" date="2019-07" db="EMBL/GenBank/DDBJ databases">
        <authorList>
            <person name="Cremers G."/>
        </authorList>
    </citation>
    <scope>NUCLEOTIDE SEQUENCE [LARGE SCALE GENOMIC DNA]</scope>
</reference>
<protein>
    <submittedName>
        <fullName evidence="1">Uncharacterized protein</fullName>
    </submittedName>
</protein>
<organism evidence="1 2">
    <name type="scientific">Candidatus Methylomirabilis lanthanidiphila</name>
    <dbReference type="NCBI Taxonomy" id="2211376"/>
    <lineage>
        <taxon>Bacteria</taxon>
        <taxon>Candidatus Methylomirabilota</taxon>
        <taxon>Candidatus Methylomirabilia</taxon>
        <taxon>Candidatus Methylomirabilales</taxon>
        <taxon>Candidatus Methylomirabilaceae</taxon>
        <taxon>Candidatus Methylomirabilis</taxon>
    </lineage>
</organism>